<organism evidence="1 2">
    <name type="scientific">Rhodococcus pyridinivorans</name>
    <dbReference type="NCBI Taxonomy" id="103816"/>
    <lineage>
        <taxon>Bacteria</taxon>
        <taxon>Bacillati</taxon>
        <taxon>Actinomycetota</taxon>
        <taxon>Actinomycetes</taxon>
        <taxon>Mycobacteriales</taxon>
        <taxon>Nocardiaceae</taxon>
        <taxon>Rhodococcus</taxon>
    </lineage>
</organism>
<name>A0A7M2XQ27_9NOCA</name>
<protein>
    <submittedName>
        <fullName evidence="1">Uncharacterized protein</fullName>
    </submittedName>
</protein>
<dbReference type="RefSeq" id="WP_006551566.1">
    <property type="nucleotide sequence ID" value="NZ_CP022208.1"/>
</dbReference>
<proteinExistence type="predicted"/>
<evidence type="ECO:0000313" key="2">
    <source>
        <dbReference type="Proteomes" id="UP000593818"/>
    </source>
</evidence>
<reference evidence="1 2" key="1">
    <citation type="submission" date="2020-10" db="EMBL/GenBank/DDBJ databases">
        <title>Whole genome sequence of oil-degrading bacteria Rhodococcus pyridinivorans strain 5Ap.</title>
        <authorList>
            <person name="Akhremchuk A.E."/>
            <person name="Valentovich L.N."/>
            <person name="Charniauskaya M.I."/>
            <person name="Bukliarevich H.A."/>
            <person name="Titok M.A."/>
        </authorList>
    </citation>
    <scope>NUCLEOTIDE SEQUENCE [LARGE SCALE GENOMIC DNA]</scope>
    <source>
        <strain evidence="1 2">5Ap</strain>
    </source>
</reference>
<accession>A0A7M2XQ27</accession>
<dbReference type="EMBL" id="CP063450">
    <property type="protein sequence ID" value="QOV99727.1"/>
    <property type="molecule type" value="Genomic_DNA"/>
</dbReference>
<dbReference type="GeneID" id="29936952"/>
<keyword evidence="2" id="KW-1185">Reference proteome</keyword>
<dbReference type="Proteomes" id="UP000593818">
    <property type="component" value="Chromosome"/>
</dbReference>
<evidence type="ECO:0000313" key="1">
    <source>
        <dbReference type="EMBL" id="QOV99727.1"/>
    </source>
</evidence>
<dbReference type="AlphaFoldDB" id="A0A7M2XQ27"/>
<gene>
    <name evidence="1" type="ORF">INP59_04940</name>
</gene>
<accession>A0A7T7RP61</accession>
<sequence>MTMSAPTEDPIDDPTRELFRTALDMAQAAKAGNVSGWLSARYECGRVEDVAFVLSQMLGVLIENGAISRGVHPADAWRELRERGVDDFG</sequence>